<reference evidence="2 3" key="1">
    <citation type="submission" date="2017-04" db="EMBL/GenBank/DDBJ databases">
        <title>Draft genome sequence of Zooshikella ganghwensis VG4 isolated from Red Sea sediments.</title>
        <authorList>
            <person name="Rehman Z."/>
            <person name="Alam I."/>
            <person name="Kamau A."/>
            <person name="Bajic V."/>
            <person name="Leiknes T."/>
        </authorList>
    </citation>
    <scope>NUCLEOTIDE SEQUENCE [LARGE SCALE GENOMIC DNA]</scope>
    <source>
        <strain evidence="2 3">VG4</strain>
    </source>
</reference>
<dbReference type="PIRSF" id="PIRSF029543">
    <property type="entry name" value="UCP029543"/>
    <property type="match status" value="1"/>
</dbReference>
<dbReference type="InterPro" id="IPR046735">
    <property type="entry name" value="PA2779-like"/>
</dbReference>
<keyword evidence="1" id="KW-0812">Transmembrane</keyword>
<accession>A0A4P9VMA3</accession>
<evidence type="ECO:0000256" key="1">
    <source>
        <dbReference type="SAM" id="Phobius"/>
    </source>
</evidence>
<proteinExistence type="predicted"/>
<dbReference type="RefSeq" id="WP_094786819.1">
    <property type="nucleotide sequence ID" value="NZ_JAEVHG010000008.1"/>
</dbReference>
<dbReference type="NCBIfam" id="NF033919">
    <property type="entry name" value="PA2779_fam"/>
    <property type="match status" value="1"/>
</dbReference>
<evidence type="ECO:0008006" key="4">
    <source>
        <dbReference type="Google" id="ProtNLM"/>
    </source>
</evidence>
<protein>
    <recommendedName>
        <fullName evidence="4">PA2779 family protein</fullName>
    </recommendedName>
</protein>
<dbReference type="Proteomes" id="UP000257039">
    <property type="component" value="Unassembled WGS sequence"/>
</dbReference>
<keyword evidence="1" id="KW-1133">Transmembrane helix</keyword>
<dbReference type="Pfam" id="PF20332">
    <property type="entry name" value="DUF6627"/>
    <property type="match status" value="1"/>
</dbReference>
<evidence type="ECO:0000313" key="2">
    <source>
        <dbReference type="EMBL" id="RDH43497.1"/>
    </source>
</evidence>
<dbReference type="AlphaFoldDB" id="A0A4P9VMA3"/>
<keyword evidence="1" id="KW-0472">Membrane</keyword>
<dbReference type="InterPro" id="IPR016924">
    <property type="entry name" value="UCP029543"/>
</dbReference>
<dbReference type="EMBL" id="NDXW01000001">
    <property type="protein sequence ID" value="RDH43497.1"/>
    <property type="molecule type" value="Genomic_DNA"/>
</dbReference>
<feature type="transmembrane region" description="Helical" evidence="1">
    <location>
        <begin position="106"/>
        <end position="129"/>
    </location>
</feature>
<sequence>MFSYRHIKRVVALFLSAWLVIFGFQASLVQAAMVATDNVISTEQHQVDKEALKAMLAEQAVKDKLASLGVDEADVEKRIDSLTPSELAQFNAQMEEMPAGSGVAEVVVLFLVVFVITDMLCATDIFSFVRCIN</sequence>
<evidence type="ECO:0000313" key="3">
    <source>
        <dbReference type="Proteomes" id="UP000257039"/>
    </source>
</evidence>
<keyword evidence="3" id="KW-1185">Reference proteome</keyword>
<gene>
    <name evidence="2" type="ORF">B9G39_08615</name>
</gene>
<comment type="caution">
    <text evidence="2">The sequence shown here is derived from an EMBL/GenBank/DDBJ whole genome shotgun (WGS) entry which is preliminary data.</text>
</comment>
<organism evidence="2 3">
    <name type="scientific">Zooshikella ganghwensis</name>
    <dbReference type="NCBI Taxonomy" id="202772"/>
    <lineage>
        <taxon>Bacteria</taxon>
        <taxon>Pseudomonadati</taxon>
        <taxon>Pseudomonadota</taxon>
        <taxon>Gammaproteobacteria</taxon>
        <taxon>Oceanospirillales</taxon>
        <taxon>Zooshikellaceae</taxon>
        <taxon>Zooshikella</taxon>
    </lineage>
</organism>
<name>A0A4P9VMA3_9GAMM</name>